<feature type="region of interest" description="Disordered" evidence="1">
    <location>
        <begin position="285"/>
        <end position="307"/>
    </location>
</feature>
<feature type="compositionally biased region" description="Basic and acidic residues" evidence="1">
    <location>
        <begin position="32"/>
        <end position="43"/>
    </location>
</feature>
<reference evidence="3" key="1">
    <citation type="journal article" date="2017" name="Front. Plant Sci.">
        <title>Climate Clever Clovers: New Paradigm to Reduce the Environmental Footprint of Ruminants by Breeding Low Methanogenic Forages Utilizing Haplotype Variation.</title>
        <authorList>
            <person name="Kaur P."/>
            <person name="Appels R."/>
            <person name="Bayer P.E."/>
            <person name="Keeble-Gagnere G."/>
            <person name="Wang J."/>
            <person name="Hirakawa H."/>
            <person name="Shirasawa K."/>
            <person name="Vercoe P."/>
            <person name="Stefanova K."/>
            <person name="Durmic Z."/>
            <person name="Nichols P."/>
            <person name="Revell C."/>
            <person name="Isobe S.N."/>
            <person name="Edwards D."/>
            <person name="Erskine W."/>
        </authorList>
    </citation>
    <scope>NUCLEOTIDE SEQUENCE [LARGE SCALE GENOMIC DNA]</scope>
    <source>
        <strain evidence="3">cv. Daliak</strain>
    </source>
</reference>
<accession>A0A1B5Z7W9</accession>
<organism evidence="2 3">
    <name type="scientific">Trifolium subterraneum</name>
    <name type="common">Subterranean clover</name>
    <dbReference type="NCBI Taxonomy" id="3900"/>
    <lineage>
        <taxon>Eukaryota</taxon>
        <taxon>Viridiplantae</taxon>
        <taxon>Streptophyta</taxon>
        <taxon>Embryophyta</taxon>
        <taxon>Tracheophyta</taxon>
        <taxon>Spermatophyta</taxon>
        <taxon>Magnoliopsida</taxon>
        <taxon>eudicotyledons</taxon>
        <taxon>Gunneridae</taxon>
        <taxon>Pentapetalae</taxon>
        <taxon>rosids</taxon>
        <taxon>fabids</taxon>
        <taxon>Fabales</taxon>
        <taxon>Fabaceae</taxon>
        <taxon>Papilionoideae</taxon>
        <taxon>50 kb inversion clade</taxon>
        <taxon>NPAAA clade</taxon>
        <taxon>Hologalegina</taxon>
        <taxon>IRL clade</taxon>
        <taxon>Trifolieae</taxon>
        <taxon>Trifolium</taxon>
    </lineage>
</organism>
<dbReference type="AlphaFoldDB" id="A0A1B5Z7W9"/>
<evidence type="ECO:0000313" key="3">
    <source>
        <dbReference type="Proteomes" id="UP000242715"/>
    </source>
</evidence>
<name>A0A1B5Z7W9_TRISU</name>
<proteinExistence type="predicted"/>
<feature type="region of interest" description="Disordered" evidence="1">
    <location>
        <begin position="219"/>
        <end position="244"/>
    </location>
</feature>
<gene>
    <name evidence="2" type="ORF">TSUD_421430</name>
</gene>
<evidence type="ECO:0000256" key="1">
    <source>
        <dbReference type="SAM" id="MobiDB-lite"/>
    </source>
</evidence>
<feature type="non-terminal residue" evidence="2">
    <location>
        <position position="1"/>
    </location>
</feature>
<feature type="region of interest" description="Disordered" evidence="1">
    <location>
        <begin position="28"/>
        <end position="126"/>
    </location>
</feature>
<dbReference type="Proteomes" id="UP000242715">
    <property type="component" value="Unassembled WGS sequence"/>
</dbReference>
<dbReference type="EMBL" id="BCLP01045280">
    <property type="protein sequence ID" value="GAU10190.1"/>
    <property type="molecule type" value="Genomic_DNA"/>
</dbReference>
<keyword evidence="3" id="KW-1185">Reference proteome</keyword>
<comment type="caution">
    <text evidence="2">The sequence shown here is derived from an EMBL/GenBank/DDBJ whole genome shotgun (WGS) entry which is preliminary data.</text>
</comment>
<protein>
    <recommendedName>
        <fullName evidence="4">DUF4283 domain-containing protein</fullName>
    </recommendedName>
</protein>
<evidence type="ECO:0000313" key="2">
    <source>
        <dbReference type="EMBL" id="GAU10190.1"/>
    </source>
</evidence>
<sequence>VCRNVDMLVDKIASGLEEVAKKVVHGKSGVEIPDKQEGNRSDAEESEGESDQSVDIVSPVCAQTEDHQSGPHGVAGDWDLRTGDTSPILEFQDSLTTRKSFGESRRDAGNQSPHMRANSCPPSASRPVISGPWSLEWLHDQNHEEAGVIFSARKGEKEGERLGACQKKVRQPDPKRRKAGGLLRHPIHSLKKVARLPRDDRVEVLKVLNKSVLRRRRGVNRSCMESRQANSEESSSSDPVNNDWKNWVAMQGSDQMVIDDVRGFGHSLGVEFKGDNVNMFSVLSRAAKSRKDSSGRQQKGVPKEKGC</sequence>
<feature type="region of interest" description="Disordered" evidence="1">
    <location>
        <begin position="159"/>
        <end position="180"/>
    </location>
</feature>
<evidence type="ECO:0008006" key="4">
    <source>
        <dbReference type="Google" id="ProtNLM"/>
    </source>
</evidence>